<comment type="cofactor">
    <cofactor evidence="2 9">
        <name>a divalent metal cation</name>
        <dbReference type="ChEBI" id="CHEBI:60240"/>
    </cofactor>
</comment>
<evidence type="ECO:0000256" key="5">
    <source>
        <dbReference type="ARBA" id="ARBA00022723"/>
    </source>
</evidence>
<organism evidence="10 11">
    <name type="scientific">Pseudonocardia kongjuensis</name>
    <dbReference type="NCBI Taxonomy" id="102227"/>
    <lineage>
        <taxon>Bacteria</taxon>
        <taxon>Bacillati</taxon>
        <taxon>Actinomycetota</taxon>
        <taxon>Actinomycetes</taxon>
        <taxon>Pseudonocardiales</taxon>
        <taxon>Pseudonocardiaceae</taxon>
        <taxon>Pseudonocardia</taxon>
    </lineage>
</organism>
<proteinExistence type="inferred from homology"/>
<evidence type="ECO:0000256" key="9">
    <source>
        <dbReference type="RuleBase" id="RU004338"/>
    </source>
</evidence>
<dbReference type="PANTHER" id="PTHR33254:SF4">
    <property type="entry name" value="4-HYDROXY-4-METHYL-2-OXOGLUTARATE ALDOLASE 3-RELATED"/>
    <property type="match status" value="1"/>
</dbReference>
<keyword evidence="11" id="KW-1185">Reference proteome</keyword>
<dbReference type="InterPro" id="IPR005493">
    <property type="entry name" value="RraA/RraA-like"/>
</dbReference>
<comment type="catalytic activity">
    <reaction evidence="8 9">
        <text>oxaloacetate + H(+) = pyruvate + CO2</text>
        <dbReference type="Rhea" id="RHEA:15641"/>
        <dbReference type="ChEBI" id="CHEBI:15361"/>
        <dbReference type="ChEBI" id="CHEBI:15378"/>
        <dbReference type="ChEBI" id="CHEBI:16452"/>
        <dbReference type="ChEBI" id="CHEBI:16526"/>
        <dbReference type="EC" id="4.1.1.112"/>
    </reaction>
</comment>
<dbReference type="EC" id="4.1.3.17" evidence="9"/>
<evidence type="ECO:0000256" key="6">
    <source>
        <dbReference type="ARBA" id="ARBA00023239"/>
    </source>
</evidence>
<evidence type="ECO:0000313" key="10">
    <source>
        <dbReference type="EMBL" id="GAA1380923.1"/>
    </source>
</evidence>
<gene>
    <name evidence="10" type="primary">rraA</name>
    <name evidence="10" type="ORF">GCM10009613_06040</name>
</gene>
<dbReference type="Proteomes" id="UP001501414">
    <property type="component" value="Unassembled WGS sequence"/>
</dbReference>
<evidence type="ECO:0000256" key="2">
    <source>
        <dbReference type="ARBA" id="ARBA00001968"/>
    </source>
</evidence>
<comment type="function">
    <text evidence="7 9">Catalyzes the aldol cleavage of 4-hydroxy-4-methyl-2-oxoglutarate (HMG) into 2 molecules of pyruvate. Also contains a secondary oxaloacetate (OAA) decarboxylase activity due to the common pyruvate enolate transition state formed following C-C bond cleavage in the retro-aldol and decarboxylation reactions.</text>
</comment>
<dbReference type="RefSeq" id="WP_344018054.1">
    <property type="nucleotide sequence ID" value="NZ_BAAAJK010000002.1"/>
</dbReference>
<dbReference type="NCBIfam" id="TIGR01935">
    <property type="entry name" value="NOT-MenG"/>
    <property type="match status" value="1"/>
</dbReference>
<dbReference type="EMBL" id="BAAAJK010000002">
    <property type="protein sequence ID" value="GAA1380923.1"/>
    <property type="molecule type" value="Genomic_DNA"/>
</dbReference>
<sequence>MTTSATTITTTADLYDHYGEELESCEIQFRQYGARSTFRGTISTVRARDENQLVKDAVAEPGRGRVLVIDGEGSNRTALLGDNMAMTAARNGWQGIVVHGAVRDVAALATIDLGIKAVGSNPRRSRKEGTGSRDVPLSFGGATFLPGQEIVCDDDGVVVLPPTGRRSA</sequence>
<dbReference type="Gene3D" id="3.50.30.40">
    <property type="entry name" value="Ribonuclease E inhibitor RraA/RraA-like"/>
    <property type="match status" value="1"/>
</dbReference>
<dbReference type="InterPro" id="IPR036704">
    <property type="entry name" value="RraA/RraA-like_sf"/>
</dbReference>
<dbReference type="SUPFAM" id="SSF89562">
    <property type="entry name" value="RraA-like"/>
    <property type="match status" value="1"/>
</dbReference>
<keyword evidence="6 9" id="KW-0456">Lyase</keyword>
<dbReference type="PANTHER" id="PTHR33254">
    <property type="entry name" value="4-HYDROXY-4-METHYL-2-OXOGLUTARATE ALDOLASE 3-RELATED"/>
    <property type="match status" value="1"/>
</dbReference>
<dbReference type="EC" id="4.1.1.112" evidence="9"/>
<evidence type="ECO:0000256" key="4">
    <source>
        <dbReference type="ARBA" id="ARBA00011233"/>
    </source>
</evidence>
<evidence type="ECO:0000256" key="8">
    <source>
        <dbReference type="ARBA" id="ARBA00047973"/>
    </source>
</evidence>
<dbReference type="NCBIfam" id="NF006875">
    <property type="entry name" value="PRK09372.1"/>
    <property type="match status" value="1"/>
</dbReference>
<dbReference type="CDD" id="cd16841">
    <property type="entry name" value="RraA_family"/>
    <property type="match status" value="1"/>
</dbReference>
<evidence type="ECO:0000256" key="7">
    <source>
        <dbReference type="ARBA" id="ARBA00025046"/>
    </source>
</evidence>
<comment type="subunit">
    <text evidence="4 9">Homotrimer.</text>
</comment>
<reference evidence="11" key="1">
    <citation type="journal article" date="2019" name="Int. J. Syst. Evol. Microbiol.">
        <title>The Global Catalogue of Microorganisms (GCM) 10K type strain sequencing project: providing services to taxonomists for standard genome sequencing and annotation.</title>
        <authorList>
            <consortium name="The Broad Institute Genomics Platform"/>
            <consortium name="The Broad Institute Genome Sequencing Center for Infectious Disease"/>
            <person name="Wu L."/>
            <person name="Ma J."/>
        </authorList>
    </citation>
    <scope>NUCLEOTIDE SEQUENCE [LARGE SCALE GENOMIC DNA]</scope>
    <source>
        <strain evidence="11">JCM 11896</strain>
    </source>
</reference>
<accession>A0ABP4I4D7</accession>
<comment type="catalytic activity">
    <reaction evidence="1 9">
        <text>4-hydroxy-4-methyl-2-oxoglutarate = 2 pyruvate</text>
        <dbReference type="Rhea" id="RHEA:22748"/>
        <dbReference type="ChEBI" id="CHEBI:15361"/>
        <dbReference type="ChEBI" id="CHEBI:58276"/>
        <dbReference type="EC" id="4.1.3.17"/>
    </reaction>
</comment>
<evidence type="ECO:0000313" key="11">
    <source>
        <dbReference type="Proteomes" id="UP001501414"/>
    </source>
</evidence>
<comment type="caution">
    <text evidence="10">The sequence shown here is derived from an EMBL/GenBank/DDBJ whole genome shotgun (WGS) entry which is preliminary data.</text>
</comment>
<dbReference type="InterPro" id="IPR010203">
    <property type="entry name" value="RraA"/>
</dbReference>
<dbReference type="Pfam" id="PF03737">
    <property type="entry name" value="RraA-like"/>
    <property type="match status" value="1"/>
</dbReference>
<evidence type="ECO:0000256" key="3">
    <source>
        <dbReference type="ARBA" id="ARBA00008621"/>
    </source>
</evidence>
<name>A0ABP4I4D7_9PSEU</name>
<evidence type="ECO:0000256" key="1">
    <source>
        <dbReference type="ARBA" id="ARBA00001342"/>
    </source>
</evidence>
<keyword evidence="5 9" id="KW-0479">Metal-binding</keyword>
<protein>
    <recommendedName>
        <fullName evidence="9">4-hydroxy-4-methyl-2-oxoglutarate aldolase</fullName>
        <shortName evidence="9">HMG aldolase</shortName>
        <ecNumber evidence="9">4.1.1.112</ecNumber>
        <ecNumber evidence="9">4.1.3.17</ecNumber>
    </recommendedName>
    <alternativeName>
        <fullName evidence="9">Oxaloacetate decarboxylase</fullName>
    </alternativeName>
</protein>
<comment type="similarity">
    <text evidence="3 9">Belongs to the class II aldolase/RraA-like family.</text>
</comment>